<accession>F2JH30</accession>
<feature type="domain" description="PilZ" evidence="1">
    <location>
        <begin position="103"/>
        <end position="195"/>
    </location>
</feature>
<dbReference type="KEGG" id="cle:Clole_3687"/>
<dbReference type="EMBL" id="CP002582">
    <property type="protein sequence ID" value="ADZ85370.1"/>
    <property type="molecule type" value="Genomic_DNA"/>
</dbReference>
<protein>
    <submittedName>
        <fullName evidence="2">Type IV pilus assembly PilZ</fullName>
    </submittedName>
</protein>
<evidence type="ECO:0000313" key="2">
    <source>
        <dbReference type="EMBL" id="ADZ85370.1"/>
    </source>
</evidence>
<dbReference type="AlphaFoldDB" id="F2JH30"/>
<organism evidence="2 3">
    <name type="scientific">Cellulosilyticum lentocellum (strain ATCC 49066 / DSM 5427 / NCIMB 11756 / RHM5)</name>
    <name type="common">Clostridium lentocellum</name>
    <dbReference type="NCBI Taxonomy" id="642492"/>
    <lineage>
        <taxon>Bacteria</taxon>
        <taxon>Bacillati</taxon>
        <taxon>Bacillota</taxon>
        <taxon>Clostridia</taxon>
        <taxon>Lachnospirales</taxon>
        <taxon>Cellulosilyticaceae</taxon>
        <taxon>Cellulosilyticum</taxon>
    </lineage>
</organism>
<sequence length="212" mass="24784">MEELIDSALVPKILKLNLPFRLICDGTKAFPMIIRNKRGVDGYVVAIELGDRDIRQFHKTEIELKGRIDIEYLKYRGEVELKPLPDEPGYYIMKNIRLYKYNQRFYKRVPYRRLINIMEPISVEATLINFSASGALIHSKKAIEGSGFKFSIILNKRPIILEARIVEQTYNEALDLFTIRCHFENVDEKTRKLLVLTVREIILQAKRRLQGS</sequence>
<evidence type="ECO:0000313" key="3">
    <source>
        <dbReference type="Proteomes" id="UP000008467"/>
    </source>
</evidence>
<keyword evidence="3" id="KW-1185">Reference proteome</keyword>
<dbReference type="Pfam" id="PF07238">
    <property type="entry name" value="PilZ"/>
    <property type="match status" value="1"/>
</dbReference>
<gene>
    <name evidence="2" type="ordered locus">Clole_3687</name>
</gene>
<dbReference type="HOGENOM" id="CLU_1297949_0_0_9"/>
<dbReference type="STRING" id="642492.Clole_3687"/>
<proteinExistence type="predicted"/>
<dbReference type="RefSeq" id="WP_013658646.1">
    <property type="nucleotide sequence ID" value="NC_015275.1"/>
</dbReference>
<dbReference type="GO" id="GO:0035438">
    <property type="term" value="F:cyclic-di-GMP binding"/>
    <property type="evidence" value="ECO:0007669"/>
    <property type="project" value="InterPro"/>
</dbReference>
<dbReference type="Gene3D" id="2.40.10.220">
    <property type="entry name" value="predicted glycosyltransferase like domains"/>
    <property type="match status" value="1"/>
</dbReference>
<reference evidence="2 3" key="1">
    <citation type="journal article" date="2011" name="J. Bacteriol.">
        <title>Complete genome sequence of the cellulose-degrading bacterium Cellulosilyticum lentocellum.</title>
        <authorList>
            <consortium name="US DOE Joint Genome Institute"/>
            <person name="Miller D.A."/>
            <person name="Suen G."/>
            <person name="Bruce D."/>
            <person name="Copeland A."/>
            <person name="Cheng J.F."/>
            <person name="Detter C."/>
            <person name="Goodwin L.A."/>
            <person name="Han C.S."/>
            <person name="Hauser L.J."/>
            <person name="Land M.L."/>
            <person name="Lapidus A."/>
            <person name="Lucas S."/>
            <person name="Meincke L."/>
            <person name="Pitluck S."/>
            <person name="Tapia R."/>
            <person name="Teshima H."/>
            <person name="Woyke T."/>
            <person name="Fox B.G."/>
            <person name="Angert E.R."/>
            <person name="Currie C.R."/>
        </authorList>
    </citation>
    <scope>NUCLEOTIDE SEQUENCE [LARGE SCALE GENOMIC DNA]</scope>
    <source>
        <strain evidence="3">ATCC 49066 / DSM 5427 / NCIMB 11756 / RHM5</strain>
    </source>
</reference>
<dbReference type="Proteomes" id="UP000008467">
    <property type="component" value="Chromosome"/>
</dbReference>
<name>F2JH30_CELLD</name>
<dbReference type="InterPro" id="IPR009875">
    <property type="entry name" value="PilZ_domain"/>
</dbReference>
<evidence type="ECO:0000259" key="1">
    <source>
        <dbReference type="Pfam" id="PF07238"/>
    </source>
</evidence>